<dbReference type="GO" id="GO:0015035">
    <property type="term" value="F:protein-disulfide reductase activity"/>
    <property type="evidence" value="ECO:0007669"/>
    <property type="project" value="InterPro"/>
</dbReference>
<evidence type="ECO:0000313" key="6">
    <source>
        <dbReference type="EMBL" id="MPM62373.1"/>
    </source>
</evidence>
<dbReference type="GO" id="GO:0045454">
    <property type="term" value="P:cell redox homeostasis"/>
    <property type="evidence" value="ECO:0007669"/>
    <property type="project" value="TreeGrafter"/>
</dbReference>
<reference evidence="6" key="1">
    <citation type="submission" date="2019-08" db="EMBL/GenBank/DDBJ databases">
        <authorList>
            <person name="Kucharzyk K."/>
            <person name="Murdoch R.W."/>
            <person name="Higgins S."/>
            <person name="Loffler F."/>
        </authorList>
    </citation>
    <scope>NUCLEOTIDE SEQUENCE</scope>
</reference>
<comment type="caution">
    <text evidence="6">The sequence shown here is derived from an EMBL/GenBank/DDBJ whole genome shotgun (WGS) entry which is preliminary data.</text>
</comment>
<protein>
    <submittedName>
        <fullName evidence="6">Thioredoxin 1</fullName>
    </submittedName>
</protein>
<evidence type="ECO:0000256" key="2">
    <source>
        <dbReference type="ARBA" id="ARBA00022982"/>
    </source>
</evidence>
<evidence type="ECO:0000256" key="1">
    <source>
        <dbReference type="ARBA" id="ARBA00022448"/>
    </source>
</evidence>
<dbReference type="GO" id="GO:0005829">
    <property type="term" value="C:cytosol"/>
    <property type="evidence" value="ECO:0007669"/>
    <property type="project" value="TreeGrafter"/>
</dbReference>
<name>A0A645BGM8_9ZZZZ</name>
<evidence type="ECO:0000259" key="5">
    <source>
        <dbReference type="PROSITE" id="PS51352"/>
    </source>
</evidence>
<dbReference type="PANTHER" id="PTHR45663">
    <property type="entry name" value="GEO12009P1"/>
    <property type="match status" value="1"/>
</dbReference>
<dbReference type="PIRSF" id="PIRSF000077">
    <property type="entry name" value="Thioredoxin"/>
    <property type="match status" value="1"/>
</dbReference>
<dbReference type="InterPro" id="IPR036249">
    <property type="entry name" value="Thioredoxin-like_sf"/>
</dbReference>
<sequence length="109" mass="12207">MADVLNITEENFTEEVLESEKPVLVDFWAPWCGYCTKLSPIFDELAKENSDKLKLVKVNVDENRALAQKLGVMSLPTMILFKDGDQVEKAMGFMPKAAITAKFLPLVAK</sequence>
<dbReference type="InterPro" id="IPR005746">
    <property type="entry name" value="Thioredoxin"/>
</dbReference>
<dbReference type="Pfam" id="PF00085">
    <property type="entry name" value="Thioredoxin"/>
    <property type="match status" value="1"/>
</dbReference>
<keyword evidence="2" id="KW-0249">Electron transport</keyword>
<dbReference type="AlphaFoldDB" id="A0A645BGM8"/>
<evidence type="ECO:0000256" key="3">
    <source>
        <dbReference type="ARBA" id="ARBA00023157"/>
    </source>
</evidence>
<feature type="domain" description="Thioredoxin" evidence="5">
    <location>
        <begin position="1"/>
        <end position="109"/>
    </location>
</feature>
<dbReference type="FunFam" id="3.40.30.10:FF:000001">
    <property type="entry name" value="Thioredoxin"/>
    <property type="match status" value="1"/>
</dbReference>
<organism evidence="6">
    <name type="scientific">bioreactor metagenome</name>
    <dbReference type="NCBI Taxonomy" id="1076179"/>
    <lineage>
        <taxon>unclassified sequences</taxon>
        <taxon>metagenomes</taxon>
        <taxon>ecological metagenomes</taxon>
    </lineage>
</organism>
<keyword evidence="3" id="KW-1015">Disulfide bond</keyword>
<proteinExistence type="predicted"/>
<dbReference type="EMBL" id="VSSQ01018832">
    <property type="protein sequence ID" value="MPM62373.1"/>
    <property type="molecule type" value="Genomic_DNA"/>
</dbReference>
<dbReference type="InterPro" id="IPR013766">
    <property type="entry name" value="Thioredoxin_domain"/>
</dbReference>
<gene>
    <name evidence="6" type="primary">trxA_49</name>
    <name evidence="6" type="ORF">SDC9_109244</name>
</gene>
<dbReference type="PRINTS" id="PR00421">
    <property type="entry name" value="THIOREDOXIN"/>
</dbReference>
<dbReference type="CDD" id="cd02947">
    <property type="entry name" value="TRX_family"/>
    <property type="match status" value="1"/>
</dbReference>
<dbReference type="PROSITE" id="PS00194">
    <property type="entry name" value="THIOREDOXIN_1"/>
    <property type="match status" value="1"/>
</dbReference>
<accession>A0A645BGM8</accession>
<dbReference type="SUPFAM" id="SSF52833">
    <property type="entry name" value="Thioredoxin-like"/>
    <property type="match status" value="1"/>
</dbReference>
<dbReference type="PANTHER" id="PTHR45663:SF11">
    <property type="entry name" value="GEO12009P1"/>
    <property type="match status" value="1"/>
</dbReference>
<dbReference type="NCBIfam" id="TIGR01068">
    <property type="entry name" value="thioredoxin"/>
    <property type="match status" value="1"/>
</dbReference>
<dbReference type="Gene3D" id="3.40.30.10">
    <property type="entry name" value="Glutaredoxin"/>
    <property type="match status" value="1"/>
</dbReference>
<dbReference type="InterPro" id="IPR017937">
    <property type="entry name" value="Thioredoxin_CS"/>
</dbReference>
<keyword evidence="1" id="KW-0813">Transport</keyword>
<evidence type="ECO:0000256" key="4">
    <source>
        <dbReference type="ARBA" id="ARBA00023284"/>
    </source>
</evidence>
<dbReference type="PROSITE" id="PS51352">
    <property type="entry name" value="THIOREDOXIN_2"/>
    <property type="match status" value="1"/>
</dbReference>
<keyword evidence="4" id="KW-0676">Redox-active center</keyword>